<name>A0A502FIL7_9PROT</name>
<feature type="region of interest" description="Disordered" evidence="1">
    <location>
        <begin position="1"/>
        <end position="60"/>
    </location>
</feature>
<reference evidence="2 3" key="1">
    <citation type="journal article" date="2019" name="Environ. Microbiol.">
        <title>Species interactions and distinct microbial communities in high Arctic permafrost affected cryosols are associated with the CH4 and CO2 gas fluxes.</title>
        <authorList>
            <person name="Altshuler I."/>
            <person name="Hamel J."/>
            <person name="Turney S."/>
            <person name="Magnuson E."/>
            <person name="Levesque R."/>
            <person name="Greer C."/>
            <person name="Whyte L.G."/>
        </authorList>
    </citation>
    <scope>NUCLEOTIDE SEQUENCE [LARGE SCALE GENOMIC DNA]</scope>
    <source>
        <strain evidence="2 3">S9.3B</strain>
    </source>
</reference>
<keyword evidence="3" id="KW-1185">Reference proteome</keyword>
<dbReference type="Proteomes" id="UP000317078">
    <property type="component" value="Unassembled WGS sequence"/>
</dbReference>
<feature type="compositionally biased region" description="Basic and acidic residues" evidence="1">
    <location>
        <begin position="1"/>
        <end position="17"/>
    </location>
</feature>
<dbReference type="InterPro" id="IPR036629">
    <property type="entry name" value="YjbJ_sf"/>
</dbReference>
<evidence type="ECO:0000256" key="1">
    <source>
        <dbReference type="SAM" id="MobiDB-lite"/>
    </source>
</evidence>
<evidence type="ECO:0000313" key="2">
    <source>
        <dbReference type="EMBL" id="TPG49320.1"/>
    </source>
</evidence>
<dbReference type="RefSeq" id="WP_140885825.1">
    <property type="nucleotide sequence ID" value="NZ_RCZP01000029.1"/>
</dbReference>
<evidence type="ECO:0000313" key="3">
    <source>
        <dbReference type="Proteomes" id="UP000317078"/>
    </source>
</evidence>
<accession>A0A502FIL7</accession>
<comment type="caution">
    <text evidence="2">The sequence shown here is derived from an EMBL/GenBank/DDBJ whole genome shotgun (WGS) entry which is preliminary data.</text>
</comment>
<feature type="compositionally biased region" description="Basic and acidic residues" evidence="1">
    <location>
        <begin position="28"/>
        <end position="41"/>
    </location>
</feature>
<proteinExistence type="predicted"/>
<dbReference type="SUPFAM" id="SSF69047">
    <property type="entry name" value="Hypothetical protein YjbJ"/>
    <property type="match status" value="1"/>
</dbReference>
<organism evidence="2 3">
    <name type="scientific">Muricoccus nepalensis</name>
    <dbReference type="NCBI Taxonomy" id="1854500"/>
    <lineage>
        <taxon>Bacteria</taxon>
        <taxon>Pseudomonadati</taxon>
        <taxon>Pseudomonadota</taxon>
        <taxon>Alphaproteobacteria</taxon>
        <taxon>Acetobacterales</taxon>
        <taxon>Roseomonadaceae</taxon>
        <taxon>Muricoccus</taxon>
    </lineage>
</organism>
<gene>
    <name evidence="2" type="ORF">EAH89_21680</name>
</gene>
<dbReference type="OrthoDB" id="9796058at2"/>
<sequence>MDKDPVPGTAERMKASIKDAIGTLTGDPRAKPEGCTEKPQTEVRSTAADTEGEPESATRE</sequence>
<dbReference type="EMBL" id="RCZP01000029">
    <property type="protein sequence ID" value="TPG49320.1"/>
    <property type="molecule type" value="Genomic_DNA"/>
</dbReference>
<dbReference type="AlphaFoldDB" id="A0A502FIL7"/>
<protein>
    <submittedName>
        <fullName evidence="2">CsbD family protein</fullName>
    </submittedName>
</protein>